<name>A0ABV0QPB9_9TELE</name>
<organism evidence="2 3">
    <name type="scientific">Xenoophorus captivus</name>
    <dbReference type="NCBI Taxonomy" id="1517983"/>
    <lineage>
        <taxon>Eukaryota</taxon>
        <taxon>Metazoa</taxon>
        <taxon>Chordata</taxon>
        <taxon>Craniata</taxon>
        <taxon>Vertebrata</taxon>
        <taxon>Euteleostomi</taxon>
        <taxon>Actinopterygii</taxon>
        <taxon>Neopterygii</taxon>
        <taxon>Teleostei</taxon>
        <taxon>Neoteleostei</taxon>
        <taxon>Acanthomorphata</taxon>
        <taxon>Ovalentaria</taxon>
        <taxon>Atherinomorphae</taxon>
        <taxon>Cyprinodontiformes</taxon>
        <taxon>Goodeidae</taxon>
        <taxon>Xenoophorus</taxon>
    </lineage>
</organism>
<dbReference type="Proteomes" id="UP001434883">
    <property type="component" value="Unassembled WGS sequence"/>
</dbReference>
<keyword evidence="3" id="KW-1185">Reference proteome</keyword>
<evidence type="ECO:0000256" key="1">
    <source>
        <dbReference type="SAM" id="MobiDB-lite"/>
    </source>
</evidence>
<protein>
    <submittedName>
        <fullName evidence="2">Uncharacterized protein</fullName>
    </submittedName>
</protein>
<feature type="compositionally biased region" description="Polar residues" evidence="1">
    <location>
        <begin position="91"/>
        <end position="111"/>
    </location>
</feature>
<reference evidence="2 3" key="1">
    <citation type="submission" date="2021-06" db="EMBL/GenBank/DDBJ databases">
        <authorList>
            <person name="Palmer J.M."/>
        </authorList>
    </citation>
    <scope>NUCLEOTIDE SEQUENCE [LARGE SCALE GENOMIC DNA]</scope>
    <source>
        <strain evidence="2 3">XC_2019</strain>
        <tissue evidence="2">Muscle</tissue>
    </source>
</reference>
<dbReference type="EMBL" id="JAHRIN010017974">
    <property type="protein sequence ID" value="MEQ2197665.1"/>
    <property type="molecule type" value="Genomic_DNA"/>
</dbReference>
<comment type="caution">
    <text evidence="2">The sequence shown here is derived from an EMBL/GenBank/DDBJ whole genome shotgun (WGS) entry which is preliminary data.</text>
</comment>
<gene>
    <name evidence="2" type="ORF">XENOCAPTIV_001738</name>
</gene>
<evidence type="ECO:0000313" key="3">
    <source>
        <dbReference type="Proteomes" id="UP001434883"/>
    </source>
</evidence>
<proteinExistence type="predicted"/>
<feature type="region of interest" description="Disordered" evidence="1">
    <location>
        <begin position="90"/>
        <end position="111"/>
    </location>
</feature>
<accession>A0ABV0QPB9</accession>
<sequence length="111" mass="11572">QQEARRHLPDDLKVLSFPLLLEQMDCKAAQCHGSREGCPLLLPLLWLSSPAPLASCLQSTAAQPASCLLGVVDGPTSTSSAWRTHRLKAGASSQVIGGPANASSPVLTTEG</sequence>
<feature type="non-terminal residue" evidence="2">
    <location>
        <position position="1"/>
    </location>
</feature>
<evidence type="ECO:0000313" key="2">
    <source>
        <dbReference type="EMBL" id="MEQ2197665.1"/>
    </source>
</evidence>